<keyword evidence="5" id="KW-0479">Metal-binding</keyword>
<comment type="cofactor">
    <cofactor evidence="5">
        <name>Ca(2+)</name>
        <dbReference type="ChEBI" id="CHEBI:29108"/>
    </cofactor>
    <text evidence="5">Binds 1 Ca(2+) ion per dimer.</text>
</comment>
<dbReference type="InterPro" id="IPR043146">
    <property type="entry name" value="Penicillin_amidase_N_B-knob"/>
</dbReference>
<dbReference type="AlphaFoldDB" id="A0AA49GTK9"/>
<evidence type="ECO:0000256" key="2">
    <source>
        <dbReference type="ARBA" id="ARBA00022801"/>
    </source>
</evidence>
<feature type="binding site" evidence="5">
    <location>
        <position position="341"/>
    </location>
    <ligand>
        <name>Ca(2+)</name>
        <dbReference type="ChEBI" id="CHEBI:29108"/>
    </ligand>
</feature>
<feature type="binding site" evidence="5">
    <location>
        <position position="173"/>
    </location>
    <ligand>
        <name>Ca(2+)</name>
        <dbReference type="ChEBI" id="CHEBI:29108"/>
    </ligand>
</feature>
<dbReference type="PANTHER" id="PTHR34218:SF4">
    <property type="entry name" value="ACYL-HOMOSERINE LACTONE ACYLASE QUIP"/>
    <property type="match status" value="1"/>
</dbReference>
<evidence type="ECO:0000256" key="5">
    <source>
        <dbReference type="PIRSR" id="PIRSR001227-2"/>
    </source>
</evidence>
<feature type="binding site" evidence="5">
    <location>
        <position position="344"/>
    </location>
    <ligand>
        <name>Ca(2+)</name>
        <dbReference type="ChEBI" id="CHEBI:29108"/>
    </ligand>
</feature>
<dbReference type="InterPro" id="IPR043147">
    <property type="entry name" value="Penicillin_amidase_A-knob"/>
</dbReference>
<dbReference type="GO" id="GO:0046872">
    <property type="term" value="F:metal ion binding"/>
    <property type="evidence" value="ECO:0007669"/>
    <property type="project" value="UniProtKB-KW"/>
</dbReference>
<name>A0AA49GTK9_9BACT</name>
<dbReference type="PANTHER" id="PTHR34218">
    <property type="entry name" value="PEPTIDASE S45 PENICILLIN AMIDASE"/>
    <property type="match status" value="1"/>
</dbReference>
<dbReference type="CDD" id="cd03747">
    <property type="entry name" value="Ntn_PGA_like"/>
    <property type="match status" value="1"/>
</dbReference>
<dbReference type="Gene3D" id="3.60.20.10">
    <property type="entry name" value="Glutamine Phosphoribosylpyrophosphate, subunit 1, domain 1"/>
    <property type="match status" value="1"/>
</dbReference>
<sequence length="803" mass="91004">MRHLLLAIISLLPIVAWGQQHESLAIEGLQDSVQVYRDPWGINHIYAQNEHDLFFTQGFCAARDRLFQFEVWRRQTTGTVAEILGERELKRDIGTRLFQFRGDIRREMQHYHPRGIQIITAFVDGVNAYIGETEKNADLLPMEFELLGIKPDYWTPEVVISRHQGLLGNIGDELDYGRAVAIAGPEKVKQWLNFHPGEPDITLDSTLNQELLMDDILELYNAYRQSLKFSPEDIVLDDRRADARSSEELRLLAQQAEAVQEQEKSSIGSNNWVVSGEHTQSGFPMMANDPHRTQAVPSLRYWAHLVAPGWNVIGGGEPEIPGISIGHNEYGAWGLTVFSTDGEDLYVYDTNPDNPQEYQYQNRWESMRIIRDTIPVKGSEPHLVDLKYTRHGPVVYEDTANHKAYAVRCAWLEIGGSPYLASLRMDQAKTWEEFRDACSYSHIPGENMVWADRKGNIGWQSVGIAPIRPNWSGLVPVPGDGRYEWDGYLPIKAKPHLYNPPGGIIATANANLTDEDFPYRNAIGYEWAAPFRVDRIYEVLNTGQKHSLMDMAKLQTDYLSIPARNLVPLLKNIPSSNARVQEARQYLLDWNYRLEPNSIAATIYAAWETELKTQLYEQTIPAEVQPHISYLPMTNVVNWLVVPPADWGDNPIEQRDQILKSSLESAVAELSSRLGKNMDEWQYGQEDYKHIVFQHPLSTAVNEKTRAMLEVGPLPRGGNGYTVGSTGNNLNQSSGASFRLITDTGDWSHSLGANAPGQSGDPESPYYQNLAKSWANDQYFPVYYYEEDVKQAAQEELLLTPGR</sequence>
<dbReference type="EMBL" id="CP120682">
    <property type="protein sequence ID" value="WKN38476.1"/>
    <property type="molecule type" value="Genomic_DNA"/>
</dbReference>
<dbReference type="Gene3D" id="2.30.120.10">
    <property type="match status" value="1"/>
</dbReference>
<dbReference type="InterPro" id="IPR029055">
    <property type="entry name" value="Ntn_hydrolases_N"/>
</dbReference>
<dbReference type="GO" id="GO:0016811">
    <property type="term" value="F:hydrolase activity, acting on carbon-nitrogen (but not peptide) bonds, in linear amides"/>
    <property type="evidence" value="ECO:0007669"/>
    <property type="project" value="InterPro"/>
</dbReference>
<reference evidence="6" key="2">
    <citation type="journal article" date="2024" name="Antonie Van Leeuwenhoek">
        <title>Roseihalotalea indica gen. nov., sp. nov., a halophilic Bacteroidetes from mesopelagic Southwest Indian Ocean with higher carbohydrate metabolic potential.</title>
        <authorList>
            <person name="Chen B."/>
            <person name="Zhang M."/>
            <person name="Lin D."/>
            <person name="Ye J."/>
            <person name="Tang K."/>
        </authorList>
    </citation>
    <scope>NUCLEOTIDE SEQUENCE</scope>
    <source>
        <strain evidence="6">TK19036</strain>
    </source>
</reference>
<keyword evidence="3" id="KW-0865">Zymogen</keyword>
<keyword evidence="5" id="KW-0106">Calcium</keyword>
<gene>
    <name evidence="6" type="ORF">K4G66_07140</name>
</gene>
<keyword evidence="2" id="KW-0378">Hydrolase</keyword>
<dbReference type="Gene3D" id="1.10.439.10">
    <property type="entry name" value="Penicillin Amidohydrolase, domain 1"/>
    <property type="match status" value="1"/>
</dbReference>
<reference evidence="6" key="1">
    <citation type="journal article" date="2023" name="Comput. Struct. Biotechnol. J.">
        <title>Discovery of a novel marine Bacteroidetes with a rich repertoire of carbohydrate-active enzymes.</title>
        <authorList>
            <person name="Chen B."/>
            <person name="Liu G."/>
            <person name="Chen Q."/>
            <person name="Wang H."/>
            <person name="Liu L."/>
            <person name="Tang K."/>
        </authorList>
    </citation>
    <scope>NUCLEOTIDE SEQUENCE</scope>
    <source>
        <strain evidence="6">TK19036</strain>
    </source>
</reference>
<dbReference type="PIRSF" id="PIRSF001227">
    <property type="entry name" value="Pen_acylase"/>
    <property type="match status" value="1"/>
</dbReference>
<evidence type="ECO:0000256" key="4">
    <source>
        <dbReference type="PIRSR" id="PIRSR001227-1"/>
    </source>
</evidence>
<organism evidence="6">
    <name type="scientific">Roseihalotalea indica</name>
    <dbReference type="NCBI Taxonomy" id="2867963"/>
    <lineage>
        <taxon>Bacteria</taxon>
        <taxon>Pseudomonadati</taxon>
        <taxon>Bacteroidota</taxon>
        <taxon>Cytophagia</taxon>
        <taxon>Cytophagales</taxon>
        <taxon>Catalimonadaceae</taxon>
        <taxon>Roseihalotalea</taxon>
    </lineage>
</organism>
<evidence type="ECO:0000256" key="3">
    <source>
        <dbReference type="ARBA" id="ARBA00023145"/>
    </source>
</evidence>
<evidence type="ECO:0000256" key="1">
    <source>
        <dbReference type="ARBA" id="ARBA00006586"/>
    </source>
</evidence>
<dbReference type="SUPFAM" id="SSF56235">
    <property type="entry name" value="N-terminal nucleophile aminohydrolases (Ntn hydrolases)"/>
    <property type="match status" value="1"/>
</dbReference>
<proteinExistence type="inferred from homology"/>
<dbReference type="GO" id="GO:0017000">
    <property type="term" value="P:antibiotic biosynthetic process"/>
    <property type="evidence" value="ECO:0007669"/>
    <property type="project" value="InterPro"/>
</dbReference>
<dbReference type="InterPro" id="IPR023343">
    <property type="entry name" value="Penicillin_amidase_dom1"/>
</dbReference>
<evidence type="ECO:0000313" key="6">
    <source>
        <dbReference type="EMBL" id="WKN38476.1"/>
    </source>
</evidence>
<dbReference type="Gene3D" id="1.10.1400.10">
    <property type="match status" value="1"/>
</dbReference>
<protein>
    <submittedName>
        <fullName evidence="6">Penicillin acylase family protein</fullName>
    </submittedName>
</protein>
<dbReference type="InterPro" id="IPR014395">
    <property type="entry name" value="Pen/GL7ACA/AHL_acylase"/>
</dbReference>
<dbReference type="InterPro" id="IPR002692">
    <property type="entry name" value="S45"/>
</dbReference>
<dbReference type="Pfam" id="PF01804">
    <property type="entry name" value="Penicil_amidase"/>
    <property type="match status" value="1"/>
</dbReference>
<accession>A0AA49GTK9</accession>
<feature type="active site" description="Nucleophile" evidence="4">
    <location>
        <position position="269"/>
    </location>
</feature>
<comment type="similarity">
    <text evidence="1">Belongs to the peptidase S45 family.</text>
</comment>